<feature type="region of interest" description="Disordered" evidence="1">
    <location>
        <begin position="147"/>
        <end position="239"/>
    </location>
</feature>
<feature type="region of interest" description="Disordered" evidence="1">
    <location>
        <begin position="1"/>
        <end position="71"/>
    </location>
</feature>
<feature type="compositionally biased region" description="Basic and acidic residues" evidence="1">
    <location>
        <begin position="412"/>
        <end position="422"/>
    </location>
</feature>
<name>A0AAN9BSV2_9CAEN</name>
<sequence>MHSRESIPNVGRRARGSNSTFMLKGSGAKEDMATSSLVQDQGDRVVPSASDPSGDQGDSEWYNHSALSQPGHPYNRIVEKILQRQQQMAHRHRLNGDTHTVPASIGQHLENAIQAESRTLNKQPISDFQDNSADKDATYRIEQVPATERAQRQHRATRRDRAITDRVHSMERAYRATEKTHRATDRASSLERTYRPQQRKDTGPRWLGSIDKTRRWSDGNQRQPRGKPSQSDPDDQCVPYSLDLSRGCITDRTYLSMKAHGDDDLYDLRRGGSLDTTRIEPSDVQRLPGVTRKRDPAQLEELLDYLWVYQGMGRQVLDVHMPVDARLFKKPMKLPAIQSIREKQEFSTAEDISSTLGEGSEDSFLSSERRAFSEPAYLVGSLESQESQSSPSDLDSQRSEKREVCPLNTHSADFDSAGRRPVDSNARTDVGESRKRTVKVVVKMPVILTQEMTCADLLEHD</sequence>
<feature type="compositionally biased region" description="Low complexity" evidence="1">
    <location>
        <begin position="381"/>
        <end position="394"/>
    </location>
</feature>
<feature type="compositionally biased region" description="Polar residues" evidence="1">
    <location>
        <begin position="218"/>
        <end position="231"/>
    </location>
</feature>
<evidence type="ECO:0000313" key="2">
    <source>
        <dbReference type="EMBL" id="KAK7111896.1"/>
    </source>
</evidence>
<feature type="compositionally biased region" description="Basic and acidic residues" evidence="1">
    <location>
        <begin position="395"/>
        <end position="404"/>
    </location>
</feature>
<proteinExistence type="predicted"/>
<reference evidence="2 3" key="1">
    <citation type="submission" date="2024-02" db="EMBL/GenBank/DDBJ databases">
        <title>Chromosome-scale genome assembly of the rough periwinkle Littorina saxatilis.</title>
        <authorList>
            <person name="De Jode A."/>
            <person name="Faria R."/>
            <person name="Formenti G."/>
            <person name="Sims Y."/>
            <person name="Smith T.P."/>
            <person name="Tracey A."/>
            <person name="Wood J.M.D."/>
            <person name="Zagrodzka Z.B."/>
            <person name="Johannesson K."/>
            <person name="Butlin R.K."/>
            <person name="Leder E.H."/>
        </authorList>
    </citation>
    <scope>NUCLEOTIDE SEQUENCE [LARGE SCALE GENOMIC DNA]</scope>
    <source>
        <strain evidence="2">Snail1</strain>
        <tissue evidence="2">Muscle</tissue>
    </source>
</reference>
<feature type="region of interest" description="Disordered" evidence="1">
    <location>
        <begin position="344"/>
        <end position="365"/>
    </location>
</feature>
<keyword evidence="3" id="KW-1185">Reference proteome</keyword>
<feature type="compositionally biased region" description="Basic and acidic residues" evidence="1">
    <location>
        <begin position="159"/>
        <end position="203"/>
    </location>
</feature>
<feature type="region of interest" description="Disordered" evidence="1">
    <location>
        <begin position="381"/>
        <end position="434"/>
    </location>
</feature>
<accession>A0AAN9BSV2</accession>
<feature type="compositionally biased region" description="Polar residues" evidence="1">
    <location>
        <begin position="346"/>
        <end position="357"/>
    </location>
</feature>
<protein>
    <submittedName>
        <fullName evidence="2">Uncharacterized protein</fullName>
    </submittedName>
</protein>
<gene>
    <name evidence="2" type="ORF">V1264_011449</name>
</gene>
<evidence type="ECO:0000313" key="3">
    <source>
        <dbReference type="Proteomes" id="UP001374579"/>
    </source>
</evidence>
<dbReference type="AlphaFoldDB" id="A0AAN9BSV2"/>
<dbReference type="Proteomes" id="UP001374579">
    <property type="component" value="Unassembled WGS sequence"/>
</dbReference>
<dbReference type="EMBL" id="JBAMIC010000002">
    <property type="protein sequence ID" value="KAK7111896.1"/>
    <property type="molecule type" value="Genomic_DNA"/>
</dbReference>
<organism evidence="2 3">
    <name type="scientific">Littorina saxatilis</name>
    <dbReference type="NCBI Taxonomy" id="31220"/>
    <lineage>
        <taxon>Eukaryota</taxon>
        <taxon>Metazoa</taxon>
        <taxon>Spiralia</taxon>
        <taxon>Lophotrochozoa</taxon>
        <taxon>Mollusca</taxon>
        <taxon>Gastropoda</taxon>
        <taxon>Caenogastropoda</taxon>
        <taxon>Littorinimorpha</taxon>
        <taxon>Littorinoidea</taxon>
        <taxon>Littorinidae</taxon>
        <taxon>Littorina</taxon>
    </lineage>
</organism>
<comment type="caution">
    <text evidence="2">The sequence shown here is derived from an EMBL/GenBank/DDBJ whole genome shotgun (WGS) entry which is preliminary data.</text>
</comment>
<evidence type="ECO:0000256" key="1">
    <source>
        <dbReference type="SAM" id="MobiDB-lite"/>
    </source>
</evidence>